<evidence type="ECO:0000313" key="1">
    <source>
        <dbReference type="EMBL" id="OPJ85636.1"/>
    </source>
</evidence>
<organism evidence="1 2">
    <name type="scientific">Patagioenas fasciata monilis</name>
    <dbReference type="NCBI Taxonomy" id="372326"/>
    <lineage>
        <taxon>Eukaryota</taxon>
        <taxon>Metazoa</taxon>
        <taxon>Chordata</taxon>
        <taxon>Craniata</taxon>
        <taxon>Vertebrata</taxon>
        <taxon>Euteleostomi</taxon>
        <taxon>Archelosauria</taxon>
        <taxon>Archosauria</taxon>
        <taxon>Dinosauria</taxon>
        <taxon>Saurischia</taxon>
        <taxon>Theropoda</taxon>
        <taxon>Coelurosauria</taxon>
        <taxon>Aves</taxon>
        <taxon>Neognathae</taxon>
        <taxon>Neoaves</taxon>
        <taxon>Columbimorphae</taxon>
        <taxon>Columbiformes</taxon>
        <taxon>Columbidae</taxon>
        <taxon>Patagioenas</taxon>
    </lineage>
</organism>
<name>A0A1V4KME3_PATFA</name>
<protein>
    <submittedName>
        <fullName evidence="1">Uncharacterized protein</fullName>
    </submittedName>
</protein>
<keyword evidence="2" id="KW-1185">Reference proteome</keyword>
<dbReference type="Proteomes" id="UP000190648">
    <property type="component" value="Unassembled WGS sequence"/>
</dbReference>
<gene>
    <name evidence="1" type="ORF">AV530_014733</name>
</gene>
<accession>A0A1V4KME3</accession>
<dbReference type="EMBL" id="LSYS01002814">
    <property type="protein sequence ID" value="OPJ85636.1"/>
    <property type="molecule type" value="Genomic_DNA"/>
</dbReference>
<reference evidence="1 2" key="1">
    <citation type="submission" date="2016-02" db="EMBL/GenBank/DDBJ databases">
        <title>Band-tailed pigeon sequencing and assembly.</title>
        <authorList>
            <person name="Soares A.E."/>
            <person name="Novak B.J."/>
            <person name="Rice E.S."/>
            <person name="O'Connell B."/>
            <person name="Chang D."/>
            <person name="Weber S."/>
            <person name="Shapiro B."/>
        </authorList>
    </citation>
    <scope>NUCLEOTIDE SEQUENCE [LARGE SCALE GENOMIC DNA]</scope>
    <source>
        <strain evidence="1">BTP2013</strain>
        <tissue evidence="1">Blood</tissue>
    </source>
</reference>
<evidence type="ECO:0000313" key="2">
    <source>
        <dbReference type="Proteomes" id="UP000190648"/>
    </source>
</evidence>
<dbReference type="AlphaFoldDB" id="A0A1V4KME3"/>
<proteinExistence type="predicted"/>
<comment type="caution">
    <text evidence="1">The sequence shown here is derived from an EMBL/GenBank/DDBJ whole genome shotgun (WGS) entry which is preliminary data.</text>
</comment>
<sequence length="66" mass="7730">MMLVSLFQLEYSWSQILCNLDSKKLRVDLGFLLVLSARGSSRWRHCCNFVDHIHWDLTTTILPFSS</sequence>